<evidence type="ECO:0000313" key="3">
    <source>
        <dbReference type="EMBL" id="GIQ83806.1"/>
    </source>
</evidence>
<organism evidence="3 4">
    <name type="scientific">Kipferlia bialata</name>
    <dbReference type="NCBI Taxonomy" id="797122"/>
    <lineage>
        <taxon>Eukaryota</taxon>
        <taxon>Metamonada</taxon>
        <taxon>Carpediemonas-like organisms</taxon>
        <taxon>Kipferlia</taxon>
    </lineage>
</organism>
<proteinExistence type="predicted"/>
<dbReference type="AlphaFoldDB" id="A0A9K3CV74"/>
<dbReference type="Proteomes" id="UP000265618">
    <property type="component" value="Unassembled WGS sequence"/>
</dbReference>
<feature type="domain" description="UBA" evidence="2">
    <location>
        <begin position="77"/>
        <end position="117"/>
    </location>
</feature>
<reference evidence="3 4" key="1">
    <citation type="journal article" date="2018" name="PLoS ONE">
        <title>The draft genome of Kipferlia bialata reveals reductive genome evolution in fornicate parasites.</title>
        <authorList>
            <person name="Tanifuji G."/>
            <person name="Takabayashi S."/>
            <person name="Kume K."/>
            <person name="Takagi M."/>
            <person name="Nakayama T."/>
            <person name="Kamikawa R."/>
            <person name="Inagaki Y."/>
            <person name="Hashimoto T."/>
        </authorList>
    </citation>
    <scope>NUCLEOTIDE SEQUENCE [LARGE SCALE GENOMIC DNA]</scope>
    <source>
        <strain evidence="3">NY0173</strain>
    </source>
</reference>
<name>A0A9K3CV74_9EUKA</name>
<keyword evidence="4" id="KW-1185">Reference proteome</keyword>
<dbReference type="EMBL" id="BDIP01001188">
    <property type="protein sequence ID" value="GIQ83806.1"/>
    <property type="molecule type" value="Genomic_DNA"/>
</dbReference>
<dbReference type="InterPro" id="IPR009060">
    <property type="entry name" value="UBA-like_sf"/>
</dbReference>
<dbReference type="Pfam" id="PF14555">
    <property type="entry name" value="UBA_4"/>
    <property type="match status" value="1"/>
</dbReference>
<dbReference type="CDD" id="cd14273">
    <property type="entry name" value="UBA_TAP-C_like"/>
    <property type="match status" value="1"/>
</dbReference>
<feature type="region of interest" description="Disordered" evidence="1">
    <location>
        <begin position="254"/>
        <end position="277"/>
    </location>
</feature>
<dbReference type="Gene3D" id="1.10.8.10">
    <property type="entry name" value="DNA helicase RuvA subunit, C-terminal domain"/>
    <property type="match status" value="1"/>
</dbReference>
<evidence type="ECO:0000256" key="1">
    <source>
        <dbReference type="SAM" id="MobiDB-lite"/>
    </source>
</evidence>
<dbReference type="InterPro" id="IPR015940">
    <property type="entry name" value="UBA"/>
</dbReference>
<dbReference type="OrthoDB" id="419317at2759"/>
<feature type="region of interest" description="Disordered" evidence="1">
    <location>
        <begin position="48"/>
        <end position="79"/>
    </location>
</feature>
<feature type="compositionally biased region" description="Pro residues" evidence="1">
    <location>
        <begin position="51"/>
        <end position="75"/>
    </location>
</feature>
<dbReference type="SUPFAM" id="SSF46934">
    <property type="entry name" value="UBA-like"/>
    <property type="match status" value="2"/>
</dbReference>
<accession>A0A9K3CV74</accession>
<protein>
    <recommendedName>
        <fullName evidence="2">UBA domain-containing protein</fullName>
    </recommendedName>
</protein>
<dbReference type="Pfam" id="PF00627">
    <property type="entry name" value="UBA"/>
    <property type="match status" value="1"/>
</dbReference>
<comment type="caution">
    <text evidence="3">The sequence shown here is derived from an EMBL/GenBank/DDBJ whole genome shotgun (WGS) entry which is preliminary data.</text>
</comment>
<evidence type="ECO:0000313" key="4">
    <source>
        <dbReference type="Proteomes" id="UP000265618"/>
    </source>
</evidence>
<sequence>MNAIPVATATPVQPVPVASPVQMPFVTPAPVHTPQPVAMPNAPQPVRQMPVPAPQAMPQPSPFAVPPHQPQPPQPTGADPALVTMICEMGFDRPLVERALAQAGGNGDMAVNLLLSGVVDQGQPGPAQGMPMQQAPMQGGADDGAMATLMAITGRNEQECRYVLQRVQGNVEAAANLLLDASSMEAQGFGQMDQAQHGMVNSTAGQPAQGGWGAPVAPAASAAAAWGAPAAADAAWGAAPAAADAQAGWGAAYAPAQAPVPGPNDQVDEETSDSESF</sequence>
<feature type="compositionally biased region" description="Acidic residues" evidence="1">
    <location>
        <begin position="266"/>
        <end position="277"/>
    </location>
</feature>
<gene>
    <name evidence="3" type="ORF">KIPB_005180</name>
</gene>
<dbReference type="PROSITE" id="PS50030">
    <property type="entry name" value="UBA"/>
    <property type="match status" value="1"/>
</dbReference>
<dbReference type="SMART" id="SM00165">
    <property type="entry name" value="UBA"/>
    <property type="match status" value="2"/>
</dbReference>
<evidence type="ECO:0000259" key="2">
    <source>
        <dbReference type="PROSITE" id="PS50030"/>
    </source>
</evidence>